<keyword evidence="5" id="KW-1185">Reference proteome</keyword>
<dbReference type="Gene3D" id="3.30.1120.10">
    <property type="match status" value="1"/>
</dbReference>
<accession>A0A5C7AED2</accession>
<dbReference type="InterPro" id="IPR000917">
    <property type="entry name" value="Sulfatase_N"/>
</dbReference>
<dbReference type="Pfam" id="PF00884">
    <property type="entry name" value="Sulfatase"/>
    <property type="match status" value="1"/>
</dbReference>
<proteinExistence type="inferred from homology"/>
<dbReference type="PANTHER" id="PTHR42693:SF53">
    <property type="entry name" value="ENDO-4-O-SULFATASE"/>
    <property type="match status" value="1"/>
</dbReference>
<dbReference type="InterPro" id="IPR050738">
    <property type="entry name" value="Sulfatase"/>
</dbReference>
<evidence type="ECO:0000259" key="3">
    <source>
        <dbReference type="Pfam" id="PF00884"/>
    </source>
</evidence>
<comment type="caution">
    <text evidence="4">The sequence shown here is derived from an EMBL/GenBank/DDBJ whole genome shotgun (WGS) entry which is preliminary data.</text>
</comment>
<dbReference type="RefSeq" id="WP_147138017.1">
    <property type="nucleotide sequence ID" value="NZ_VOSC01000033.1"/>
</dbReference>
<dbReference type="PANTHER" id="PTHR42693">
    <property type="entry name" value="ARYLSULFATASE FAMILY MEMBER"/>
    <property type="match status" value="1"/>
</dbReference>
<dbReference type="Gene3D" id="3.40.720.10">
    <property type="entry name" value="Alkaline Phosphatase, subunit A"/>
    <property type="match status" value="1"/>
</dbReference>
<dbReference type="Proteomes" id="UP000321790">
    <property type="component" value="Unassembled WGS sequence"/>
</dbReference>
<dbReference type="GO" id="GO:0004065">
    <property type="term" value="F:arylsulfatase activity"/>
    <property type="evidence" value="ECO:0007669"/>
    <property type="project" value="TreeGrafter"/>
</dbReference>
<dbReference type="OrthoDB" id="9815108at2"/>
<dbReference type="CDD" id="cd16034">
    <property type="entry name" value="sulfatase_like"/>
    <property type="match status" value="1"/>
</dbReference>
<name>A0A5C7AED2_9FLAO</name>
<organism evidence="4 5">
    <name type="scientific">Seonamhaeicola algicola</name>
    <dbReference type="NCBI Taxonomy" id="1719036"/>
    <lineage>
        <taxon>Bacteria</taxon>
        <taxon>Pseudomonadati</taxon>
        <taxon>Bacteroidota</taxon>
        <taxon>Flavobacteriia</taxon>
        <taxon>Flavobacteriales</taxon>
        <taxon>Flavobacteriaceae</taxon>
    </lineage>
</organism>
<dbReference type="EMBL" id="VOSC01000033">
    <property type="protein sequence ID" value="TXE06294.1"/>
    <property type="molecule type" value="Genomic_DNA"/>
</dbReference>
<evidence type="ECO:0000313" key="4">
    <source>
        <dbReference type="EMBL" id="TXE06294.1"/>
    </source>
</evidence>
<dbReference type="PROSITE" id="PS51257">
    <property type="entry name" value="PROKAR_LIPOPROTEIN"/>
    <property type="match status" value="1"/>
</dbReference>
<dbReference type="SUPFAM" id="SSF53649">
    <property type="entry name" value="Alkaline phosphatase-like"/>
    <property type="match status" value="1"/>
</dbReference>
<gene>
    <name evidence="4" type="ORF">FUA26_15085</name>
</gene>
<evidence type="ECO:0000256" key="1">
    <source>
        <dbReference type="ARBA" id="ARBA00008779"/>
    </source>
</evidence>
<keyword evidence="2" id="KW-0378">Hydrolase</keyword>
<evidence type="ECO:0000313" key="5">
    <source>
        <dbReference type="Proteomes" id="UP000321790"/>
    </source>
</evidence>
<feature type="domain" description="Sulfatase N-terminal" evidence="3">
    <location>
        <begin position="31"/>
        <end position="397"/>
    </location>
</feature>
<evidence type="ECO:0000256" key="2">
    <source>
        <dbReference type="ARBA" id="ARBA00022801"/>
    </source>
</evidence>
<sequence length="520" mass="59299">MKNTLYLLLITIAAFSCQNKKNEVKQASKKPNVLIIFPDQLRRYSAGFWHESPYKELAQGKADPVVTPTIDKLAKNGVVFTNAISNYPLCSPYRGMMLSGRYPEQNGIWNNCKKGRNESLRDDISTIPDLFFKAGYNTSLFGKCHWLRNDPLFDENGNYVGSEEAPGGHRINAYDTYIPPGKSRHNIEYFYQALKDEHFNPRVYSNDPNAIEGKKDGELHLPKMFSAKNEAEKIIDYLKNEHGQRDASKPFCMIWAMNPPHNPWDDENTDMETLHKYYDKDKFPEIDEKLVVRENVDLETANYARHYFANITSVDMYMGKVIDELEKMGALDNTIILFSSDHGEMMGSHAKTGKNTFETESLAIPFIAHWPKKLSTSTEDVIFSVPDVLPTVMGLAGLGDAIPSDIEGTDFSSLLLTSETKVKKPEAALIMLGNSRGVHTTKYTLCLKEDKKPWDEHKVKTIDEAYFYDNINDPYQKNKISLNDNPEISNVLLKHLAGLLKKTNDPWYQQKKHSNLIPYE</sequence>
<dbReference type="AlphaFoldDB" id="A0A5C7AED2"/>
<dbReference type="InterPro" id="IPR017850">
    <property type="entry name" value="Alkaline_phosphatase_core_sf"/>
</dbReference>
<comment type="similarity">
    <text evidence="1">Belongs to the sulfatase family.</text>
</comment>
<reference evidence="5" key="1">
    <citation type="submission" date="2019-08" db="EMBL/GenBank/DDBJ databases">
        <title>Seonamhaeicola sediminis sp. nov., isolated from marine sediment.</title>
        <authorList>
            <person name="Cao W.R."/>
        </authorList>
    </citation>
    <scope>NUCLEOTIDE SEQUENCE [LARGE SCALE GENOMIC DNA]</scope>
    <source>
        <strain evidence="5">Gy8</strain>
    </source>
</reference>
<protein>
    <submittedName>
        <fullName evidence="4">Sulfatase</fullName>
    </submittedName>
</protein>